<gene>
    <name evidence="4" type="ORF">GGR95_001085</name>
</gene>
<feature type="domain" description="Biofilm-associated protein BapA-like prefix-like" evidence="3">
    <location>
        <begin position="37"/>
        <end position="96"/>
    </location>
</feature>
<evidence type="ECO:0008006" key="6">
    <source>
        <dbReference type="Google" id="ProtNLM"/>
    </source>
</evidence>
<keyword evidence="5" id="KW-1185">Reference proteome</keyword>
<dbReference type="RefSeq" id="WP_184563538.1">
    <property type="nucleotide sequence ID" value="NZ_JACIEI010000002.1"/>
</dbReference>
<proteinExistence type="predicted"/>
<dbReference type="InterPro" id="IPR041498">
    <property type="entry name" value="Big_6"/>
</dbReference>
<feature type="domain" description="Bacterial Ig-like" evidence="2">
    <location>
        <begin position="705"/>
        <end position="780"/>
    </location>
</feature>
<evidence type="ECO:0000259" key="3">
    <source>
        <dbReference type="Pfam" id="PF22783"/>
    </source>
</evidence>
<dbReference type="Pfam" id="PF17936">
    <property type="entry name" value="Big_6"/>
    <property type="match status" value="1"/>
</dbReference>
<feature type="domain" description="Bacterial Ig" evidence="1">
    <location>
        <begin position="306"/>
        <end position="379"/>
    </location>
</feature>
<dbReference type="Gene3D" id="2.60.40.10">
    <property type="entry name" value="Immunoglobulins"/>
    <property type="match status" value="7"/>
</dbReference>
<organism evidence="4 5">
    <name type="scientific">Sulfitobacter undariae</name>
    <dbReference type="NCBI Taxonomy" id="1563671"/>
    <lineage>
        <taxon>Bacteria</taxon>
        <taxon>Pseudomonadati</taxon>
        <taxon>Pseudomonadota</taxon>
        <taxon>Alphaproteobacteria</taxon>
        <taxon>Rhodobacterales</taxon>
        <taxon>Roseobacteraceae</taxon>
        <taxon>Sulfitobacter</taxon>
    </lineage>
</organism>
<feature type="domain" description="Bacterial Ig-like" evidence="2">
    <location>
        <begin position="401"/>
        <end position="485"/>
    </location>
</feature>
<sequence>MKTIDFVVRGSAGDLQRGTVSADATNQVIVAGAGQEISLNARQSDLASQVRSGDQLIVTLSDGRVLTIDNFFNDSGAANRLFVSADGYLNEVSFIDAGQGNLYAQYGPTAEWGKWSPSDDLIFLGDNEIAGVPLGGDEQVSMLGAGMLGGGGLLGAGLIAAGVGGAALLAGGGKDGGGSNGGGGDTGPKAPYVDDADSNSVIGGDDAEETLTVTGGGEPGDTVKVTVGDKVVETVIDDDGKFEAVFEGEDFPEDGVYDATVVVTDPDGGTTDLDGPSFEIDTTPPVLGFTEGTESTGDFFNEVSFEDGVTLTGTGEAGATVEVTIDGEVRSTVVSETGEWSLTWEKGTLEAGEYTTAITAVTTDSYGNSSSYTETLVIDTVNSVSINEEVSVTVDGVVTVGDNVINGAEHTSGAIFTGTADAGSSVVVTIGSVSKTVTATASGTWSATFTSTELATGEYTGEVSVTSTDNHGNVANGTGSFEVDTFVRDFSITSSTGGSDGVISGSEVGQALTVTGMTEPGSTVVVELGGATATAVVSADGSWTATFPAGSVAEGTYTKTMTATATDAAGNVDTATTSVVVDTEAGKLTIDTDPVEGDDVVNKVEASDGVILTGTADAGATVTVTMNGVSHDVLTKADGTWEAFFKASEVEAGVYTAKITATTTDPYGNNRSASDSVEVDTRVDNLTLNADDIAGDNIISASEHDGNVTVTGTTEVGSTSVVVTLDGKTANATVDAAGNWTATFDASALAEGTHTADVSALATDKAGNTKSVSATVDIDTEVNPLEMTSNSAGSDNVVNAEEAAMGIDLGGSVEAGSTVTVTVNFNGKSAEYTAVVSKSGDWSLNIPAEDIPAGEYDAAITVNAVDHVGNKAEINETLAIDTQAPDGPVVNFIGDGRNDGYREIATTSVGDDTDVTSVAEVREAGTIHEVAGTQGENARGETTFEFDQDVPNGSHLIVNSTDEAGNTSGTLVLLNDKAATEDYDLSNAAYGEFNIENLDLISAEDATVVIDEASLLALSSGSNTLTVRGGSDDTLNIEGGLKTEQTEVGADGQTYDVYSVGAEGMLLVDQDINVAII</sequence>
<protein>
    <recommendedName>
        <fullName evidence="6">Ig-like domain (Group 3)</fullName>
    </recommendedName>
</protein>
<dbReference type="Pfam" id="PF19077">
    <property type="entry name" value="Big_13"/>
    <property type="match status" value="4"/>
</dbReference>
<dbReference type="Pfam" id="PF22783">
    <property type="entry name" value="BapA_N"/>
    <property type="match status" value="1"/>
</dbReference>
<dbReference type="InterPro" id="IPR044016">
    <property type="entry name" value="Big_13"/>
</dbReference>
<dbReference type="NCBIfam" id="NF033510">
    <property type="entry name" value="Ca_tandemer"/>
    <property type="match status" value="7"/>
</dbReference>
<comment type="caution">
    <text evidence="4">The sequence shown here is derived from an EMBL/GenBank/DDBJ whole genome shotgun (WGS) entry which is preliminary data.</text>
</comment>
<dbReference type="AlphaFoldDB" id="A0A7W6E2A7"/>
<evidence type="ECO:0000313" key="5">
    <source>
        <dbReference type="Proteomes" id="UP000530268"/>
    </source>
</evidence>
<dbReference type="InterPro" id="IPR013783">
    <property type="entry name" value="Ig-like_fold"/>
</dbReference>
<dbReference type="InterPro" id="IPR048051">
    <property type="entry name" value="BapA-like_prefix-like"/>
</dbReference>
<dbReference type="Proteomes" id="UP000530268">
    <property type="component" value="Unassembled WGS sequence"/>
</dbReference>
<dbReference type="EMBL" id="JACIEI010000002">
    <property type="protein sequence ID" value="MBB3993457.1"/>
    <property type="molecule type" value="Genomic_DNA"/>
</dbReference>
<dbReference type="NCBIfam" id="NF033677">
    <property type="entry name" value="biofilm_BapA_N"/>
    <property type="match status" value="1"/>
</dbReference>
<evidence type="ECO:0000259" key="2">
    <source>
        <dbReference type="Pfam" id="PF19077"/>
    </source>
</evidence>
<feature type="domain" description="Bacterial Ig-like" evidence="2">
    <location>
        <begin position="789"/>
        <end position="882"/>
    </location>
</feature>
<name>A0A7W6E2A7_9RHOB</name>
<evidence type="ECO:0000313" key="4">
    <source>
        <dbReference type="EMBL" id="MBB3993457.1"/>
    </source>
</evidence>
<evidence type="ECO:0000259" key="1">
    <source>
        <dbReference type="Pfam" id="PF17936"/>
    </source>
</evidence>
<accession>A0A7W6E2A7</accession>
<feature type="domain" description="Bacterial Ig-like" evidence="2">
    <location>
        <begin position="514"/>
        <end position="583"/>
    </location>
</feature>
<reference evidence="4 5" key="1">
    <citation type="submission" date="2020-08" db="EMBL/GenBank/DDBJ databases">
        <title>Genomic Encyclopedia of Type Strains, Phase IV (KMG-IV): sequencing the most valuable type-strain genomes for metagenomic binning, comparative biology and taxonomic classification.</title>
        <authorList>
            <person name="Goeker M."/>
        </authorList>
    </citation>
    <scope>NUCLEOTIDE SEQUENCE [LARGE SCALE GENOMIC DNA]</scope>
    <source>
        <strain evidence="4 5">DSM 102234</strain>
    </source>
</reference>